<feature type="active site" evidence="5">
    <location>
        <position position="266"/>
    </location>
</feature>
<protein>
    <recommendedName>
        <fullName evidence="4">aldehyde dehydrogenase (NAD(+))</fullName>
        <ecNumber evidence="4">1.2.1.3</ecNumber>
    </recommendedName>
</protein>
<dbReference type="InterPro" id="IPR016162">
    <property type="entry name" value="Ald_DH_N"/>
</dbReference>
<comment type="caution">
    <text evidence="8">The sequence shown here is derived from an EMBL/GenBank/DDBJ whole genome shotgun (WGS) entry which is preliminary data.</text>
</comment>
<evidence type="ECO:0000256" key="6">
    <source>
        <dbReference type="RuleBase" id="RU003345"/>
    </source>
</evidence>
<keyword evidence="9" id="KW-1185">Reference proteome</keyword>
<dbReference type="Proteomes" id="UP001597201">
    <property type="component" value="Unassembled WGS sequence"/>
</dbReference>
<dbReference type="Pfam" id="PF00171">
    <property type="entry name" value="Aldedh"/>
    <property type="match status" value="1"/>
</dbReference>
<accession>A0ABW3XZF3</accession>
<dbReference type="PROSITE" id="PS00687">
    <property type="entry name" value="ALDEHYDE_DEHYDR_GLU"/>
    <property type="match status" value="1"/>
</dbReference>
<keyword evidence="3" id="KW-0520">NAD</keyword>
<evidence type="ECO:0000313" key="8">
    <source>
        <dbReference type="EMBL" id="MFD1314969.1"/>
    </source>
</evidence>
<dbReference type="EMBL" id="JBHTMY010000002">
    <property type="protein sequence ID" value="MFD1314969.1"/>
    <property type="molecule type" value="Genomic_DNA"/>
</dbReference>
<dbReference type="CDD" id="cd07130">
    <property type="entry name" value="ALDH_F7_AASADH"/>
    <property type="match status" value="1"/>
</dbReference>
<dbReference type="PANTHER" id="PTHR43521">
    <property type="entry name" value="ALPHA-AMINOADIPIC SEMIALDEHYDE DEHYDROGENASE"/>
    <property type="match status" value="1"/>
</dbReference>
<comment type="subunit">
    <text evidence="1">Homotetramer.</text>
</comment>
<feature type="domain" description="Aldehyde dehydrogenase" evidence="7">
    <location>
        <begin position="27"/>
        <end position="497"/>
    </location>
</feature>
<proteinExistence type="inferred from homology"/>
<evidence type="ECO:0000256" key="2">
    <source>
        <dbReference type="ARBA" id="ARBA00023002"/>
    </source>
</evidence>
<evidence type="ECO:0000256" key="1">
    <source>
        <dbReference type="ARBA" id="ARBA00011881"/>
    </source>
</evidence>
<evidence type="ECO:0000256" key="3">
    <source>
        <dbReference type="ARBA" id="ARBA00023027"/>
    </source>
</evidence>
<dbReference type="InterPro" id="IPR015590">
    <property type="entry name" value="Aldehyde_DH_dom"/>
</dbReference>
<reference evidence="9" key="1">
    <citation type="journal article" date="2019" name="Int. J. Syst. Evol. Microbiol.">
        <title>The Global Catalogue of Microorganisms (GCM) 10K type strain sequencing project: providing services to taxonomists for standard genome sequencing and annotation.</title>
        <authorList>
            <consortium name="The Broad Institute Genomics Platform"/>
            <consortium name="The Broad Institute Genome Sequencing Center for Infectious Disease"/>
            <person name="Wu L."/>
            <person name="Ma J."/>
        </authorList>
    </citation>
    <scope>NUCLEOTIDE SEQUENCE [LARGE SCALE GENOMIC DNA]</scope>
    <source>
        <strain evidence="9">CCUG 61485</strain>
    </source>
</reference>
<dbReference type="Gene3D" id="3.40.605.10">
    <property type="entry name" value="Aldehyde Dehydrogenase, Chain A, domain 1"/>
    <property type="match status" value="1"/>
</dbReference>
<dbReference type="EC" id="1.2.1.3" evidence="4"/>
<evidence type="ECO:0000256" key="5">
    <source>
        <dbReference type="PROSITE-ProRule" id="PRU10007"/>
    </source>
</evidence>
<dbReference type="InterPro" id="IPR016163">
    <property type="entry name" value="Ald_DH_C"/>
</dbReference>
<name>A0ABW3XZF3_9FLAO</name>
<sequence>MAIDIKQVLKNLGIDQVNQGVSSGTKWFDTAGDTTASYSPIDGELIGKVKNATWDDYEKLITKAQKAFVIWRKVPAPIRGEVIRQIGLELRKHKDDLGALVSYEMGKIFQEGKGEVQEMIDICDFAVGQSRLINGVSLQSERVDHRLFEQYQPLGVVGIVTSFNFPVAVWAWNTALAAIAGDVVIWKPSSKTPLSAIATQKLIQKVLKENDVPEGVFNLIVAKSSVMGDQFLNDHRIPLMSVTGSSAVGKRVGEIVGKRLGKTILELGGNNAVIITPSADIPMALSSTVFGTVGTAGQRCTSTRRIIIHESIYEEVKEKLVNAYHKIKDRVGSPLDEKFLVGPLIDQGSVINFLNAVKRVQEEGGKILFGGEKLTGKGFESGNYVMPCIAEAENHYSIVQEETFAPIVYLIKYAGDIYDAIAIQNDVPQGLSSCCFTLNVREAEIFVSSAGSDCGIANVNVGTSGAEIGGAFGGEKETGGGRESGSDAWKVYMRRQTSTVNYGTALPLAQGIKFDF</sequence>
<evidence type="ECO:0000313" key="9">
    <source>
        <dbReference type="Proteomes" id="UP001597201"/>
    </source>
</evidence>
<dbReference type="RefSeq" id="WP_377176893.1">
    <property type="nucleotide sequence ID" value="NZ_JBHTMY010000002.1"/>
</dbReference>
<dbReference type="Gene3D" id="3.40.309.10">
    <property type="entry name" value="Aldehyde Dehydrogenase, Chain A, domain 2"/>
    <property type="match status" value="1"/>
</dbReference>
<gene>
    <name evidence="8" type="ORF">ACFQ39_05030</name>
</gene>
<dbReference type="PANTHER" id="PTHR43521:SF1">
    <property type="entry name" value="ALPHA-AMINOADIPIC SEMIALDEHYDE DEHYDROGENASE"/>
    <property type="match status" value="1"/>
</dbReference>
<dbReference type="InterPro" id="IPR029510">
    <property type="entry name" value="Ald_DH_CS_GLU"/>
</dbReference>
<comment type="similarity">
    <text evidence="6">Belongs to the aldehyde dehydrogenase family.</text>
</comment>
<dbReference type="SUPFAM" id="SSF53720">
    <property type="entry name" value="ALDH-like"/>
    <property type="match status" value="1"/>
</dbReference>
<organism evidence="8 9">
    <name type="scientific">Namhaeicola litoreus</name>
    <dbReference type="NCBI Taxonomy" id="1052145"/>
    <lineage>
        <taxon>Bacteria</taxon>
        <taxon>Pseudomonadati</taxon>
        <taxon>Bacteroidota</taxon>
        <taxon>Flavobacteriia</taxon>
        <taxon>Flavobacteriales</taxon>
        <taxon>Flavobacteriaceae</taxon>
        <taxon>Namhaeicola</taxon>
    </lineage>
</organism>
<dbReference type="InterPro" id="IPR016161">
    <property type="entry name" value="Ald_DH/histidinol_DH"/>
</dbReference>
<evidence type="ECO:0000256" key="4">
    <source>
        <dbReference type="ARBA" id="ARBA00024226"/>
    </source>
</evidence>
<dbReference type="InterPro" id="IPR044638">
    <property type="entry name" value="ALDH7A1-like"/>
</dbReference>
<evidence type="ECO:0000259" key="7">
    <source>
        <dbReference type="Pfam" id="PF00171"/>
    </source>
</evidence>
<keyword evidence="2 6" id="KW-0560">Oxidoreductase</keyword>